<organism evidence="3 4">
    <name type="scientific">Bugula neritina</name>
    <name type="common">Brown bryozoan</name>
    <name type="synonym">Sertularia neritina</name>
    <dbReference type="NCBI Taxonomy" id="10212"/>
    <lineage>
        <taxon>Eukaryota</taxon>
        <taxon>Metazoa</taxon>
        <taxon>Spiralia</taxon>
        <taxon>Lophotrochozoa</taxon>
        <taxon>Bryozoa</taxon>
        <taxon>Gymnolaemata</taxon>
        <taxon>Cheilostomatida</taxon>
        <taxon>Flustrina</taxon>
        <taxon>Buguloidea</taxon>
        <taxon>Bugulidae</taxon>
        <taxon>Bugula</taxon>
    </lineage>
</organism>
<dbReference type="OrthoDB" id="6251518at2759"/>
<dbReference type="EMBL" id="VXIV02001817">
    <property type="protein sequence ID" value="KAF6029400.1"/>
    <property type="molecule type" value="Genomic_DNA"/>
</dbReference>
<gene>
    <name evidence="3" type="ORF">EB796_012279</name>
</gene>
<feature type="coiled-coil region" evidence="1">
    <location>
        <begin position="141"/>
        <end position="168"/>
    </location>
</feature>
<evidence type="ECO:0000256" key="2">
    <source>
        <dbReference type="SAM" id="MobiDB-lite"/>
    </source>
</evidence>
<proteinExistence type="predicted"/>
<feature type="region of interest" description="Disordered" evidence="2">
    <location>
        <begin position="267"/>
        <end position="294"/>
    </location>
</feature>
<dbReference type="Proteomes" id="UP000593567">
    <property type="component" value="Unassembled WGS sequence"/>
</dbReference>
<keyword evidence="4" id="KW-1185">Reference proteome</keyword>
<accession>A0A7J7JSR3</accession>
<evidence type="ECO:0000256" key="1">
    <source>
        <dbReference type="SAM" id="Coils"/>
    </source>
</evidence>
<feature type="region of interest" description="Disordered" evidence="2">
    <location>
        <begin position="1"/>
        <end position="20"/>
    </location>
</feature>
<evidence type="ECO:0000313" key="4">
    <source>
        <dbReference type="Proteomes" id="UP000593567"/>
    </source>
</evidence>
<name>A0A7J7JSR3_BUGNE</name>
<protein>
    <submittedName>
        <fullName evidence="3">ANKRD6</fullName>
    </submittedName>
</protein>
<evidence type="ECO:0000313" key="3">
    <source>
        <dbReference type="EMBL" id="KAF6029400.1"/>
    </source>
</evidence>
<feature type="compositionally biased region" description="Polar residues" evidence="2">
    <location>
        <begin position="277"/>
        <end position="294"/>
    </location>
</feature>
<comment type="caution">
    <text evidence="3">The sequence shown here is derived from an EMBL/GenBank/DDBJ whole genome shotgun (WGS) entry which is preliminary data.</text>
</comment>
<keyword evidence="1" id="KW-0175">Coiled coil</keyword>
<sequence>MLLLQKPAHQPTKSQSKSCGKNIEDFETDVQFNNQYVKKPGFAYYRDLAGNIRQGPCGFVPACHCDSSPVKGLNGFSANRKELNYTDIKESQLMLSEQMAELKMAANRNKFKHEPGAHSGRQGDSINRKQSLSYGRHVQEQIDINKQLVQVENDLEELRGDLQTWLTAQADKTPESAVRDNPFAYASGITQTRFGDDFDHERMARYDATEQFPPPPRLFRSRSDETLSHSEYSYHGRAFKSKEAAMEELKTLKHHEELRAERRRIRAMGDGYLPEQFKSNQNLNQPPIVTQQTE</sequence>
<reference evidence="3" key="1">
    <citation type="submission" date="2020-06" db="EMBL/GenBank/DDBJ databases">
        <title>Draft genome of Bugula neritina, a colonial animal packing powerful symbionts and potential medicines.</title>
        <authorList>
            <person name="Rayko M."/>
        </authorList>
    </citation>
    <scope>NUCLEOTIDE SEQUENCE [LARGE SCALE GENOMIC DNA]</scope>
    <source>
        <strain evidence="3">Kwan_BN1</strain>
    </source>
</reference>
<dbReference type="AlphaFoldDB" id="A0A7J7JSR3"/>